<accession>A0A2I1HV65</accession>
<proteinExistence type="predicted"/>
<comment type="caution">
    <text evidence="1">The sequence shown here is derived from an EMBL/GenBank/DDBJ whole genome shotgun (WGS) entry which is preliminary data.</text>
</comment>
<gene>
    <name evidence="1" type="ORF">RhiirA4_489884</name>
</gene>
<name>A0A2I1HV65_9GLOM</name>
<evidence type="ECO:0000313" key="2">
    <source>
        <dbReference type="Proteomes" id="UP000234323"/>
    </source>
</evidence>
<organism evidence="1 2">
    <name type="scientific">Rhizophagus irregularis</name>
    <dbReference type="NCBI Taxonomy" id="588596"/>
    <lineage>
        <taxon>Eukaryota</taxon>
        <taxon>Fungi</taxon>
        <taxon>Fungi incertae sedis</taxon>
        <taxon>Mucoromycota</taxon>
        <taxon>Glomeromycotina</taxon>
        <taxon>Glomeromycetes</taxon>
        <taxon>Glomerales</taxon>
        <taxon>Glomeraceae</taxon>
        <taxon>Rhizophagus</taxon>
    </lineage>
</organism>
<dbReference type="VEuPathDB" id="FungiDB:RhiirFUN_022983"/>
<keyword evidence="2" id="KW-1185">Reference proteome</keyword>
<dbReference type="Proteomes" id="UP000234323">
    <property type="component" value="Unassembled WGS sequence"/>
</dbReference>
<evidence type="ECO:0000313" key="1">
    <source>
        <dbReference type="EMBL" id="PKY62781.1"/>
    </source>
</evidence>
<dbReference type="EMBL" id="LLXI01007972">
    <property type="protein sequence ID" value="PKY62781.1"/>
    <property type="molecule type" value="Genomic_DNA"/>
</dbReference>
<sequence>MEYNFINKATFDNIISKYISSLPENRQEKALINKNLFEEIRAWRAMLNHGCVNITPYTKEISPYEFWTRSSDPACDRKILHFLYVSGFLHPFPGQYCNDGDTFWKCFHKALEANKRGYDEKKRILSIIAENFSYGVLMEKLKVSMKNYYKKILKYIE</sequence>
<reference evidence="1 2" key="1">
    <citation type="submission" date="2015-10" db="EMBL/GenBank/DDBJ databases">
        <title>Genome analyses suggest a sexual origin of heterokaryosis in a supposedly ancient asexual fungus.</title>
        <authorList>
            <person name="Ropars J."/>
            <person name="Sedzielewska K."/>
            <person name="Noel J."/>
            <person name="Charron P."/>
            <person name="Farinelli L."/>
            <person name="Marton T."/>
            <person name="Kruger M."/>
            <person name="Pelin A."/>
            <person name="Brachmann A."/>
            <person name="Corradi N."/>
        </authorList>
    </citation>
    <scope>NUCLEOTIDE SEQUENCE [LARGE SCALE GENOMIC DNA]</scope>
    <source>
        <strain evidence="1 2">A4</strain>
    </source>
</reference>
<protein>
    <submittedName>
        <fullName evidence="1">Uncharacterized protein</fullName>
    </submittedName>
</protein>
<dbReference type="AlphaFoldDB" id="A0A2I1HV65"/>